<reference evidence="1" key="1">
    <citation type="submission" date="2022-07" db="EMBL/GenBank/DDBJ databases">
        <title>Genome Sequence of Phlebia brevispora.</title>
        <authorList>
            <person name="Buettner E."/>
        </authorList>
    </citation>
    <scope>NUCLEOTIDE SEQUENCE</scope>
    <source>
        <strain evidence="1">MPL23</strain>
    </source>
</reference>
<evidence type="ECO:0000313" key="1">
    <source>
        <dbReference type="EMBL" id="KAJ3556600.1"/>
    </source>
</evidence>
<accession>A0ACC1TA28</accession>
<protein>
    <submittedName>
        <fullName evidence="1">Uncharacterized protein</fullName>
    </submittedName>
</protein>
<name>A0ACC1TA28_9APHY</name>
<dbReference type="EMBL" id="JANHOG010000227">
    <property type="protein sequence ID" value="KAJ3556600.1"/>
    <property type="molecule type" value="Genomic_DNA"/>
</dbReference>
<gene>
    <name evidence="1" type="ORF">NM688_g1940</name>
</gene>
<dbReference type="Proteomes" id="UP001148662">
    <property type="component" value="Unassembled WGS sequence"/>
</dbReference>
<comment type="caution">
    <text evidence="1">The sequence shown here is derived from an EMBL/GenBank/DDBJ whole genome shotgun (WGS) entry which is preliminary data.</text>
</comment>
<organism evidence="1 2">
    <name type="scientific">Phlebia brevispora</name>
    <dbReference type="NCBI Taxonomy" id="194682"/>
    <lineage>
        <taxon>Eukaryota</taxon>
        <taxon>Fungi</taxon>
        <taxon>Dikarya</taxon>
        <taxon>Basidiomycota</taxon>
        <taxon>Agaricomycotina</taxon>
        <taxon>Agaricomycetes</taxon>
        <taxon>Polyporales</taxon>
        <taxon>Meruliaceae</taxon>
        <taxon>Phlebia</taxon>
    </lineage>
</organism>
<sequence>MFPSTNISKGERELREVTELTLKYQRWITAENIGDIETAKQLATAILTKFDTCKKDRPFLGILQRRGLAREFRDAAKVALSRAQHITNAFANHATPAPPTTQSAVPDASTAVHMEDTGKPANECPIEDETNDGGSSSGLSSCLERFEIKRSQPCKVRFEDKRLRQDMAALYFADKKPAYIPRFLTRCQSRPQIPSFKDRSDVSQESLNMQTTGDAQSKADQDQEPQCGALRKHELWWRDSQKWLEDKGYMLRPRYQPEWVPSWEGNGRRHLLCEDGAATFYGNLMDATRISDGKMVMLKRISDETHPHELELTLFFSSEAIASNPQNHCVQVLDVLDVPNNPRLHIIVLPFLREFNDPSFQTVGEAIACFSQIFEGLQFMHQHNIAHRDCMDLNIMLDPEPMYPNMFHPVRTRVNKAMNRSAKHYTRTQRPTRYYLIDFGLSDRFDPAKGPPMTLPVWGGDKTVPEFKRDYDARINPFPVDVYYIGNMIQESFLQKYHGLEFLTPLVEIMTQDDSSKRPTIDEVIRSFEETTRKLPWWKPRSRLVKVNERGLCKKLRSTYHLFKTIGYIVSFHSAIPIPSSSL</sequence>
<keyword evidence="2" id="KW-1185">Reference proteome</keyword>
<evidence type="ECO:0000313" key="2">
    <source>
        <dbReference type="Proteomes" id="UP001148662"/>
    </source>
</evidence>
<proteinExistence type="predicted"/>